<evidence type="ECO:0000256" key="2">
    <source>
        <dbReference type="SAM" id="MobiDB-lite"/>
    </source>
</evidence>
<feature type="coiled-coil region" evidence="1">
    <location>
        <begin position="91"/>
        <end position="189"/>
    </location>
</feature>
<sequence>MSESRPLTHGQYVDDDAHSSTQGTVESKTNREPTSNLLQERAQQQATSPTLPSPSPPSVSTGPQGAHDHPTPLDSLGATLRDEGEIGGRTVHLLRMELEKEKKLKDEAESELAAERLLKEAAQRREEAAQRREEAALKEAVALLEAEREANAEAVARFQAEKEEAAAQLETERKEKDEAVKKLQTVVAEINSDATLQARRRLDPDNPMVRKVGPNMLNKNSTIC</sequence>
<keyword evidence="1" id="KW-0175">Coiled coil</keyword>
<accession>A0A9W7AN31</accession>
<dbReference type="Proteomes" id="UP001165085">
    <property type="component" value="Unassembled WGS sequence"/>
</dbReference>
<evidence type="ECO:0000313" key="3">
    <source>
        <dbReference type="EMBL" id="GMH75267.1"/>
    </source>
</evidence>
<feature type="region of interest" description="Disordered" evidence="2">
    <location>
        <begin position="1"/>
        <end position="84"/>
    </location>
</feature>
<organism evidence="3 4">
    <name type="scientific">Triparma strigata</name>
    <dbReference type="NCBI Taxonomy" id="1606541"/>
    <lineage>
        <taxon>Eukaryota</taxon>
        <taxon>Sar</taxon>
        <taxon>Stramenopiles</taxon>
        <taxon>Ochrophyta</taxon>
        <taxon>Bolidophyceae</taxon>
        <taxon>Parmales</taxon>
        <taxon>Triparmaceae</taxon>
        <taxon>Triparma</taxon>
    </lineage>
</organism>
<dbReference type="EMBL" id="BRXY01000187">
    <property type="protein sequence ID" value="GMH75267.1"/>
    <property type="molecule type" value="Genomic_DNA"/>
</dbReference>
<protein>
    <submittedName>
        <fullName evidence="3">Uncharacterized protein</fullName>
    </submittedName>
</protein>
<gene>
    <name evidence="3" type="ORF">TrST_g4331</name>
</gene>
<comment type="caution">
    <text evidence="3">The sequence shown here is derived from an EMBL/GenBank/DDBJ whole genome shotgun (WGS) entry which is preliminary data.</text>
</comment>
<keyword evidence="4" id="KW-1185">Reference proteome</keyword>
<reference evidence="4" key="1">
    <citation type="journal article" date="2023" name="Commun. Biol.">
        <title>Genome analysis of Parmales, the sister group of diatoms, reveals the evolutionary specialization of diatoms from phago-mixotrophs to photoautotrophs.</title>
        <authorList>
            <person name="Ban H."/>
            <person name="Sato S."/>
            <person name="Yoshikawa S."/>
            <person name="Yamada K."/>
            <person name="Nakamura Y."/>
            <person name="Ichinomiya M."/>
            <person name="Sato N."/>
            <person name="Blanc-Mathieu R."/>
            <person name="Endo H."/>
            <person name="Kuwata A."/>
            <person name="Ogata H."/>
        </authorList>
    </citation>
    <scope>NUCLEOTIDE SEQUENCE [LARGE SCALE GENOMIC DNA]</scope>
    <source>
        <strain evidence="4">NIES 3701</strain>
    </source>
</reference>
<evidence type="ECO:0000256" key="1">
    <source>
        <dbReference type="SAM" id="Coils"/>
    </source>
</evidence>
<evidence type="ECO:0000313" key="4">
    <source>
        <dbReference type="Proteomes" id="UP001165085"/>
    </source>
</evidence>
<feature type="compositionally biased region" description="Polar residues" evidence="2">
    <location>
        <begin position="19"/>
        <end position="46"/>
    </location>
</feature>
<name>A0A9W7AN31_9STRA</name>
<feature type="region of interest" description="Disordered" evidence="2">
    <location>
        <begin position="202"/>
        <end position="224"/>
    </location>
</feature>
<dbReference type="AlphaFoldDB" id="A0A9W7AN31"/>
<proteinExistence type="predicted"/>